<protein>
    <submittedName>
        <fullName evidence="4 5">Phospholipase</fullName>
    </submittedName>
</protein>
<keyword evidence="1" id="KW-0378">Hydrolase</keyword>
<dbReference type="PANTHER" id="PTHR31956">
    <property type="entry name" value="NON-SPECIFIC PHOSPHOLIPASE C4-RELATED"/>
    <property type="match status" value="1"/>
</dbReference>
<dbReference type="EMBL" id="LHZN01000119">
    <property type="protein sequence ID" value="KXV39164.1"/>
    <property type="molecule type" value="Genomic_DNA"/>
</dbReference>
<dbReference type="InterPro" id="IPR007312">
    <property type="entry name" value="Phosphoesterase"/>
</dbReference>
<organism evidence="5 6">
    <name type="scientific">Gluconobacter albidus</name>
    <dbReference type="NCBI Taxonomy" id="318683"/>
    <lineage>
        <taxon>Bacteria</taxon>
        <taxon>Pseudomonadati</taxon>
        <taxon>Pseudomonadota</taxon>
        <taxon>Alphaproteobacteria</taxon>
        <taxon>Acetobacterales</taxon>
        <taxon>Acetobacteraceae</taxon>
        <taxon>Gluconobacter</taxon>
    </lineage>
</organism>
<comment type="caution">
    <text evidence="5">The sequence shown here is derived from an EMBL/GenBank/DDBJ whole genome shotgun (WGS) entry which is preliminary data.</text>
</comment>
<keyword evidence="7" id="KW-1185">Reference proteome</keyword>
<dbReference type="GO" id="GO:0042578">
    <property type="term" value="F:phosphoric ester hydrolase activity"/>
    <property type="evidence" value="ECO:0007669"/>
    <property type="project" value="UniProtKB-ARBA"/>
</dbReference>
<proteinExistence type="predicted"/>
<dbReference type="EMBL" id="BSNW01000046">
    <property type="protein sequence ID" value="GLQ69744.1"/>
    <property type="molecule type" value="Genomic_DNA"/>
</dbReference>
<dbReference type="CDD" id="cd16013">
    <property type="entry name" value="AcpA"/>
    <property type="match status" value="1"/>
</dbReference>
<evidence type="ECO:0000256" key="3">
    <source>
        <dbReference type="SAM" id="SignalP"/>
    </source>
</evidence>
<evidence type="ECO:0000313" key="4">
    <source>
        <dbReference type="EMBL" id="GLQ69744.1"/>
    </source>
</evidence>
<reference evidence="7" key="3">
    <citation type="journal article" date="2019" name="Int. J. Syst. Evol. Microbiol.">
        <title>The Global Catalogue of Microorganisms (GCM) 10K type strain sequencing project: providing services to taxonomists for standard genome sequencing and annotation.</title>
        <authorList>
            <consortium name="The Broad Institute Genomics Platform"/>
            <consortium name="The Broad Institute Genome Sequencing Center for Infectious Disease"/>
            <person name="Wu L."/>
            <person name="Ma J."/>
        </authorList>
    </citation>
    <scope>NUCLEOTIDE SEQUENCE [LARGE SCALE GENOMIC DNA]</scope>
    <source>
        <strain evidence="7">NBRC 3250</strain>
    </source>
</reference>
<dbReference type="Gene3D" id="3.40.720.10">
    <property type="entry name" value="Alkaline Phosphatase, subunit A"/>
    <property type="match status" value="2"/>
</dbReference>
<reference evidence="4" key="4">
    <citation type="submission" date="2023-01" db="EMBL/GenBank/DDBJ databases">
        <title>Draft genome sequence of Gluconobacter albidus strain NBRC 3250.</title>
        <authorList>
            <person name="Sun Q."/>
            <person name="Mori K."/>
        </authorList>
    </citation>
    <scope>NUCLEOTIDE SEQUENCE</scope>
    <source>
        <strain evidence="4">NBRC 3250</strain>
    </source>
</reference>
<feature type="region of interest" description="Disordered" evidence="2">
    <location>
        <begin position="324"/>
        <end position="344"/>
    </location>
</feature>
<dbReference type="AlphaFoldDB" id="A0AAW3QYI1"/>
<dbReference type="Pfam" id="PF04185">
    <property type="entry name" value="Phosphoesterase"/>
    <property type="match status" value="1"/>
</dbReference>
<evidence type="ECO:0000313" key="5">
    <source>
        <dbReference type="EMBL" id="KXV39164.1"/>
    </source>
</evidence>
<gene>
    <name evidence="5" type="ORF">AD941_05390</name>
    <name evidence="4" type="ORF">GCM10007866_21970</name>
</gene>
<dbReference type="Proteomes" id="UP001156672">
    <property type="component" value="Unassembled WGS sequence"/>
</dbReference>
<dbReference type="InterPro" id="IPR017850">
    <property type="entry name" value="Alkaline_phosphatase_core_sf"/>
</dbReference>
<sequence length="547" mass="59440">MTNLPLRLPVAAIGLCLMWPLAAHAADTTPPTRTPIKHLVVIYQENVSFDHYFGTYPKAANLAGEPEFHPSADTPRVDTLATADLLRHNPNTILANGRDASLPFRLDRTQAATADQNHGYTAEQRAYDHGRSDLFPRYTGRALPGGVGAFGTRGEVMGYFDGNTVTSLWRYAQRFAMSDATYTDTYGPSTPGALEVVSGQTNGLQIKTTTQKPSTLHAASPYVGDGQGGWTMINDIDPADDVCSTPNNQVRMTGPNIGDLLNRHGITWGGFMGGFNLSIHNPDGSTGCQRQTLSPTVSQTVADYIPHHNWFQYYASTANPTHARPSSTAAIGRSLRPDNGQPDPANHEYDLQDFFVATKAGNLPAVSFVKMPAWQDAHAGYSDPLDEQKGVVELVNFIQTRPEWRDTAIFIAYDDSDGWYDHAFVPPRHGSADPEVDQLDGPGHCGTAARPKGVGGAEVNGRCGPGTRIPLLVLSPWARTNYVSHVFLTQSSIPRFIEDNWLQGDRLGKGSFDADANSLEDLFDFSHAPRPEPLFLDAGTGAVKQHS</sequence>
<evidence type="ECO:0000313" key="6">
    <source>
        <dbReference type="Proteomes" id="UP000075682"/>
    </source>
</evidence>
<evidence type="ECO:0000256" key="2">
    <source>
        <dbReference type="SAM" id="MobiDB-lite"/>
    </source>
</evidence>
<keyword evidence="3" id="KW-0732">Signal</keyword>
<reference evidence="4" key="1">
    <citation type="journal article" date="2014" name="Int. J. Syst. Evol. Microbiol.">
        <title>Complete genome of a new Firmicutes species belonging to the dominant human colonic microbiota ('Ruminococcus bicirculans') reveals two chromosomes and a selective capacity to utilize plant glucans.</title>
        <authorList>
            <consortium name="NISC Comparative Sequencing Program"/>
            <person name="Wegmann U."/>
            <person name="Louis P."/>
            <person name="Goesmann A."/>
            <person name="Henrissat B."/>
            <person name="Duncan S.H."/>
            <person name="Flint H.J."/>
        </authorList>
    </citation>
    <scope>NUCLEOTIDE SEQUENCE</scope>
    <source>
        <strain evidence="4">NBRC 3250</strain>
    </source>
</reference>
<evidence type="ECO:0000313" key="7">
    <source>
        <dbReference type="Proteomes" id="UP001156672"/>
    </source>
</evidence>
<dbReference type="PANTHER" id="PTHR31956:SF1">
    <property type="entry name" value="NON-SPECIFIC PHOSPHOLIPASE C1"/>
    <property type="match status" value="1"/>
</dbReference>
<dbReference type="Proteomes" id="UP000075682">
    <property type="component" value="Unassembled WGS sequence"/>
</dbReference>
<feature type="chain" id="PRO_5043722216" evidence="3">
    <location>
        <begin position="26"/>
        <end position="547"/>
    </location>
</feature>
<accession>A0AAW3QYI1</accession>
<evidence type="ECO:0000256" key="1">
    <source>
        <dbReference type="ARBA" id="ARBA00022801"/>
    </source>
</evidence>
<name>A0AAW3QYI1_9PROT</name>
<feature type="signal peptide" evidence="3">
    <location>
        <begin position="1"/>
        <end position="25"/>
    </location>
</feature>
<reference evidence="5 6" key="2">
    <citation type="submission" date="2015-06" db="EMBL/GenBank/DDBJ databases">
        <title>Improved classification and identification of acetic acid bacteria using matrix-assisted laser desorption/ionization time-of-flight mass spectrometry; Gluconobacter nephelii and Gluconobacter uchimurae are later heterotypic synonyms of Gluconobacter japonicus and Gluconobacter oxydans, respectively.</title>
        <authorList>
            <person name="Li L."/>
            <person name="Cleenwerck I."/>
            <person name="De Vuyst L."/>
            <person name="Vandamme P."/>
        </authorList>
    </citation>
    <scope>NUCLEOTIDE SEQUENCE [LARGE SCALE GENOMIC DNA]</scope>
    <source>
        <strain evidence="5 6">LMG 1356</strain>
    </source>
</reference>